<keyword evidence="2" id="KW-0521">NADP</keyword>
<dbReference type="Gene3D" id="3.40.50.720">
    <property type="entry name" value="NAD(P)-binding Rossmann-like Domain"/>
    <property type="match status" value="1"/>
</dbReference>
<comment type="similarity">
    <text evidence="1">Belongs to the short-chain dehydrogenases/reductases (SDR) family.</text>
</comment>
<keyword evidence="3" id="KW-0560">Oxidoreductase</keyword>
<proteinExistence type="inferred from homology"/>
<keyword evidence="5" id="KW-1185">Reference proteome</keyword>
<evidence type="ECO:0000256" key="1">
    <source>
        <dbReference type="ARBA" id="ARBA00006484"/>
    </source>
</evidence>
<protein>
    <submittedName>
        <fullName evidence="4">Uncharacterized protein</fullName>
    </submittedName>
</protein>
<dbReference type="GeneID" id="63726957"/>
<organism evidence="4 5">
    <name type="scientific">Aspergillus versicolor CBS 583.65</name>
    <dbReference type="NCBI Taxonomy" id="1036611"/>
    <lineage>
        <taxon>Eukaryota</taxon>
        <taxon>Fungi</taxon>
        <taxon>Dikarya</taxon>
        <taxon>Ascomycota</taxon>
        <taxon>Pezizomycotina</taxon>
        <taxon>Eurotiomycetes</taxon>
        <taxon>Eurotiomycetidae</taxon>
        <taxon>Eurotiales</taxon>
        <taxon>Aspergillaceae</taxon>
        <taxon>Aspergillus</taxon>
        <taxon>Aspergillus subgen. Nidulantes</taxon>
    </lineage>
</organism>
<dbReference type="InterPro" id="IPR002347">
    <property type="entry name" value="SDR_fam"/>
</dbReference>
<accession>A0A1L9P8U4</accession>
<sequence length="286" mass="29581">MSNFISTTKLHNTRVILIGGTSGIGFAVARASLEHGASIILASSSPEKVQTAIEKLKALYPEEPYISRIAGKPCDLSNDETIEDNIVSLFKYATAKDLFGASGGAGAGDDIVPINHIVFTAGTVPRNLPATDPGVDVAYIRSLNTVRFIGGALVAKHAPTYLPSPASASSSITYTSGGLISRPRPGMALGIAGGGSVEGLARGLAVDLAPVRVNVVSLGPVKTELFDLFGDEKTVEGILESFGKETLLGSVGAPGDAAETYLGLMRDNFVTGTIVRSDGGFALKKF</sequence>
<name>A0A1L9P8U4_ASPVE</name>
<dbReference type="InterPro" id="IPR051122">
    <property type="entry name" value="SDR_DHRS6-like"/>
</dbReference>
<dbReference type="EMBL" id="KV878126">
    <property type="protein sequence ID" value="OJI97893.1"/>
    <property type="molecule type" value="Genomic_DNA"/>
</dbReference>
<dbReference type="PRINTS" id="PR00081">
    <property type="entry name" value="GDHRDH"/>
</dbReference>
<evidence type="ECO:0000313" key="5">
    <source>
        <dbReference type="Proteomes" id="UP000184073"/>
    </source>
</evidence>
<dbReference type="Proteomes" id="UP000184073">
    <property type="component" value="Unassembled WGS sequence"/>
</dbReference>
<dbReference type="OrthoDB" id="294295at2759"/>
<dbReference type="PANTHER" id="PTHR43477:SF1">
    <property type="entry name" value="DIHYDROANTICAPSIN 7-DEHYDROGENASE"/>
    <property type="match status" value="1"/>
</dbReference>
<dbReference type="VEuPathDB" id="FungiDB:ASPVEDRAFT_37354"/>
<gene>
    <name evidence="4" type="ORF">ASPVEDRAFT_37354</name>
</gene>
<dbReference type="STRING" id="1036611.A0A1L9P8U4"/>
<evidence type="ECO:0000256" key="2">
    <source>
        <dbReference type="ARBA" id="ARBA00022857"/>
    </source>
</evidence>
<reference evidence="5" key="1">
    <citation type="journal article" date="2017" name="Genome Biol.">
        <title>Comparative genomics reveals high biological diversity and specific adaptations in the industrially and medically important fungal genus Aspergillus.</title>
        <authorList>
            <person name="de Vries R.P."/>
            <person name="Riley R."/>
            <person name="Wiebenga A."/>
            <person name="Aguilar-Osorio G."/>
            <person name="Amillis S."/>
            <person name="Uchima C.A."/>
            <person name="Anderluh G."/>
            <person name="Asadollahi M."/>
            <person name="Askin M."/>
            <person name="Barry K."/>
            <person name="Battaglia E."/>
            <person name="Bayram O."/>
            <person name="Benocci T."/>
            <person name="Braus-Stromeyer S.A."/>
            <person name="Caldana C."/>
            <person name="Canovas D."/>
            <person name="Cerqueira G.C."/>
            <person name="Chen F."/>
            <person name="Chen W."/>
            <person name="Choi C."/>
            <person name="Clum A."/>
            <person name="Dos Santos R.A."/>
            <person name="Damasio A.R."/>
            <person name="Diallinas G."/>
            <person name="Emri T."/>
            <person name="Fekete E."/>
            <person name="Flipphi M."/>
            <person name="Freyberg S."/>
            <person name="Gallo A."/>
            <person name="Gournas C."/>
            <person name="Habgood R."/>
            <person name="Hainaut M."/>
            <person name="Harispe M.L."/>
            <person name="Henrissat B."/>
            <person name="Hilden K.S."/>
            <person name="Hope R."/>
            <person name="Hossain A."/>
            <person name="Karabika E."/>
            <person name="Karaffa L."/>
            <person name="Karanyi Z."/>
            <person name="Krasevec N."/>
            <person name="Kuo A."/>
            <person name="Kusch H."/>
            <person name="LaButti K."/>
            <person name="Lagendijk E.L."/>
            <person name="Lapidus A."/>
            <person name="Levasseur A."/>
            <person name="Lindquist E."/>
            <person name="Lipzen A."/>
            <person name="Logrieco A.F."/>
            <person name="MacCabe A."/>
            <person name="Maekelae M.R."/>
            <person name="Malavazi I."/>
            <person name="Melin P."/>
            <person name="Meyer V."/>
            <person name="Mielnichuk N."/>
            <person name="Miskei M."/>
            <person name="Molnar A.P."/>
            <person name="Mule G."/>
            <person name="Ngan C.Y."/>
            <person name="Orejas M."/>
            <person name="Orosz E."/>
            <person name="Ouedraogo J.P."/>
            <person name="Overkamp K.M."/>
            <person name="Park H.-S."/>
            <person name="Perrone G."/>
            <person name="Piumi F."/>
            <person name="Punt P.J."/>
            <person name="Ram A.F."/>
            <person name="Ramon A."/>
            <person name="Rauscher S."/>
            <person name="Record E."/>
            <person name="Riano-Pachon D.M."/>
            <person name="Robert V."/>
            <person name="Roehrig J."/>
            <person name="Ruller R."/>
            <person name="Salamov A."/>
            <person name="Salih N.S."/>
            <person name="Samson R.A."/>
            <person name="Sandor E."/>
            <person name="Sanguinetti M."/>
            <person name="Schuetze T."/>
            <person name="Sepcic K."/>
            <person name="Shelest E."/>
            <person name="Sherlock G."/>
            <person name="Sophianopoulou V."/>
            <person name="Squina F.M."/>
            <person name="Sun H."/>
            <person name="Susca A."/>
            <person name="Todd R.B."/>
            <person name="Tsang A."/>
            <person name="Unkles S.E."/>
            <person name="van de Wiele N."/>
            <person name="van Rossen-Uffink D."/>
            <person name="Oliveira J.V."/>
            <person name="Vesth T.C."/>
            <person name="Visser J."/>
            <person name="Yu J.-H."/>
            <person name="Zhou M."/>
            <person name="Andersen M.R."/>
            <person name="Archer D.B."/>
            <person name="Baker S.E."/>
            <person name="Benoit I."/>
            <person name="Brakhage A.A."/>
            <person name="Braus G.H."/>
            <person name="Fischer R."/>
            <person name="Frisvad J.C."/>
            <person name="Goldman G.H."/>
            <person name="Houbraken J."/>
            <person name="Oakley B."/>
            <person name="Pocsi I."/>
            <person name="Scazzocchio C."/>
            <person name="Seiboth B."/>
            <person name="vanKuyk P.A."/>
            <person name="Wortman J."/>
            <person name="Dyer P.S."/>
            <person name="Grigoriev I.V."/>
        </authorList>
    </citation>
    <scope>NUCLEOTIDE SEQUENCE [LARGE SCALE GENOMIC DNA]</scope>
    <source>
        <strain evidence="5">CBS 583.65</strain>
    </source>
</reference>
<dbReference type="Pfam" id="PF23441">
    <property type="entry name" value="SDR"/>
    <property type="match status" value="1"/>
</dbReference>
<dbReference type="PANTHER" id="PTHR43477">
    <property type="entry name" value="DIHYDROANTICAPSIN 7-DEHYDROGENASE"/>
    <property type="match status" value="1"/>
</dbReference>
<evidence type="ECO:0000256" key="3">
    <source>
        <dbReference type="ARBA" id="ARBA00023002"/>
    </source>
</evidence>
<evidence type="ECO:0000313" key="4">
    <source>
        <dbReference type="EMBL" id="OJI97893.1"/>
    </source>
</evidence>
<dbReference type="InterPro" id="IPR057571">
    <property type="entry name" value="SDR_PhqE-like"/>
</dbReference>
<dbReference type="InterPro" id="IPR036291">
    <property type="entry name" value="NAD(P)-bd_dom_sf"/>
</dbReference>
<dbReference type="AlphaFoldDB" id="A0A1L9P8U4"/>
<dbReference type="GO" id="GO:0016491">
    <property type="term" value="F:oxidoreductase activity"/>
    <property type="evidence" value="ECO:0007669"/>
    <property type="project" value="UniProtKB-KW"/>
</dbReference>
<dbReference type="RefSeq" id="XP_040663656.1">
    <property type="nucleotide sequence ID" value="XM_040811446.1"/>
</dbReference>
<dbReference type="SUPFAM" id="SSF51735">
    <property type="entry name" value="NAD(P)-binding Rossmann-fold domains"/>
    <property type="match status" value="1"/>
</dbReference>